<evidence type="ECO:0000256" key="4">
    <source>
        <dbReference type="SAM" id="Phobius"/>
    </source>
</evidence>
<keyword evidence="1" id="KW-0805">Transcription regulation</keyword>
<dbReference type="GeneID" id="55822535"/>
<dbReference type="AlphaFoldDB" id="A0A7D5JA46"/>
<dbReference type="GO" id="GO:0003700">
    <property type="term" value="F:DNA-binding transcription factor activity"/>
    <property type="evidence" value="ECO:0007669"/>
    <property type="project" value="InterPro"/>
</dbReference>
<dbReference type="SUPFAM" id="SSF46785">
    <property type="entry name" value="Winged helix' DNA-binding domain"/>
    <property type="match status" value="1"/>
</dbReference>
<keyword evidence="4" id="KW-1133">Transmembrane helix</keyword>
<evidence type="ECO:0000259" key="5">
    <source>
        <dbReference type="SMART" id="SM00418"/>
    </source>
</evidence>
<dbReference type="Proteomes" id="UP000509594">
    <property type="component" value="Chromosome"/>
</dbReference>
<evidence type="ECO:0000256" key="1">
    <source>
        <dbReference type="ARBA" id="ARBA00023015"/>
    </source>
</evidence>
<feature type="domain" description="HTH arsR-type" evidence="5">
    <location>
        <begin position="24"/>
        <end position="103"/>
    </location>
</feature>
<reference evidence="6 7" key="1">
    <citation type="submission" date="2020-06" db="EMBL/GenBank/DDBJ databases">
        <title>Methanolobus halotolerans sp. nov., isolated from a saline lake Tus in Siberia.</title>
        <authorList>
            <person name="Shen Y."/>
            <person name="Chen S.-C."/>
            <person name="Lai M.-C."/>
            <person name="Huang H.-H."/>
            <person name="Chiu H.-H."/>
            <person name="Tang S.-L."/>
            <person name="Rogozin D.Y."/>
            <person name="Degermendzhy A.G."/>
        </authorList>
    </citation>
    <scope>NUCLEOTIDE SEQUENCE [LARGE SCALE GENOMIC DNA]</scope>
    <source>
        <strain evidence="6 7">DSM 21339</strain>
    </source>
</reference>
<evidence type="ECO:0000256" key="2">
    <source>
        <dbReference type="ARBA" id="ARBA00023125"/>
    </source>
</evidence>
<dbReference type="PANTHER" id="PTHR43132">
    <property type="entry name" value="ARSENICAL RESISTANCE OPERON REPRESSOR ARSR-RELATED"/>
    <property type="match status" value="1"/>
</dbReference>
<keyword evidence="4" id="KW-0812">Transmembrane</keyword>
<evidence type="ECO:0000313" key="7">
    <source>
        <dbReference type="Proteomes" id="UP000509594"/>
    </source>
</evidence>
<dbReference type="OrthoDB" id="11368at2157"/>
<dbReference type="KEGG" id="mzi:HWN40_12630"/>
<name>A0A7D5JA46_9EURY</name>
<gene>
    <name evidence="6" type="ORF">HWN40_12630</name>
</gene>
<dbReference type="RefSeq" id="WP_176966065.1">
    <property type="nucleotide sequence ID" value="NZ_CP058215.1"/>
</dbReference>
<keyword evidence="4" id="KW-0472">Membrane</keyword>
<dbReference type="InterPro" id="IPR051011">
    <property type="entry name" value="Metal_resp_trans_reg"/>
</dbReference>
<keyword evidence="7" id="KW-1185">Reference proteome</keyword>
<keyword evidence="3" id="KW-0804">Transcription</keyword>
<accession>A0A7D5JA46</accession>
<dbReference type="GO" id="GO:0003677">
    <property type="term" value="F:DNA binding"/>
    <property type="evidence" value="ECO:0007669"/>
    <property type="project" value="UniProtKB-KW"/>
</dbReference>
<protein>
    <submittedName>
        <fullName evidence="6">Winged helix-turn-helix transcriptional regulator</fullName>
    </submittedName>
</protein>
<dbReference type="EMBL" id="CP058215">
    <property type="protein sequence ID" value="QLC51010.1"/>
    <property type="molecule type" value="Genomic_DNA"/>
</dbReference>
<dbReference type="PANTHER" id="PTHR43132:SF2">
    <property type="entry name" value="ARSENICAL RESISTANCE OPERON REPRESSOR ARSR-RELATED"/>
    <property type="match status" value="1"/>
</dbReference>
<keyword evidence="2" id="KW-0238">DNA-binding</keyword>
<proteinExistence type="predicted"/>
<dbReference type="InterPro" id="IPR001845">
    <property type="entry name" value="HTH_ArsR_DNA-bd_dom"/>
</dbReference>
<sequence length="334" mass="36095">MQENEENTGSEKVLVLPLAEGSKKITQVLSNDRAMKILDILADTPMSASDVAEKTGMPLTTIKYNIDALVEADLIKVKKTKWSKKGREIKIYEPVQKIIVVAPGSVKGDKSSILSMLKKYLIMVGGAIFAATGLEALTNYLNLGIGTSPMASSVRSTEYQDTVAPLLNEDLPPEAADEAFVPEAPMEEKAVPESEEMSASDVTGEEVQEAETFEEPVTDQAVDGQDYEITESPTSDDMLVPEDVDPEAVSSVIPNDSLDNGANILNDNLSATNQVPAAGDSGMAADSVSPMSHQLSGIIPDDLLSHASVWFFFGCLFVIALLFIREIYYRNKEI</sequence>
<evidence type="ECO:0000256" key="3">
    <source>
        <dbReference type="ARBA" id="ARBA00023163"/>
    </source>
</evidence>
<dbReference type="SMART" id="SM00418">
    <property type="entry name" value="HTH_ARSR"/>
    <property type="match status" value="1"/>
</dbReference>
<dbReference type="CDD" id="cd00090">
    <property type="entry name" value="HTH_ARSR"/>
    <property type="match status" value="1"/>
</dbReference>
<dbReference type="InterPro" id="IPR011991">
    <property type="entry name" value="ArsR-like_HTH"/>
</dbReference>
<dbReference type="Pfam" id="PF12840">
    <property type="entry name" value="HTH_20"/>
    <property type="match status" value="1"/>
</dbReference>
<dbReference type="Gene3D" id="1.10.10.10">
    <property type="entry name" value="Winged helix-like DNA-binding domain superfamily/Winged helix DNA-binding domain"/>
    <property type="match status" value="1"/>
</dbReference>
<organism evidence="6 7">
    <name type="scientific">Methanolobus zinderi</name>
    <dbReference type="NCBI Taxonomy" id="536044"/>
    <lineage>
        <taxon>Archaea</taxon>
        <taxon>Methanobacteriati</taxon>
        <taxon>Methanobacteriota</taxon>
        <taxon>Stenosarchaea group</taxon>
        <taxon>Methanomicrobia</taxon>
        <taxon>Methanosarcinales</taxon>
        <taxon>Methanosarcinaceae</taxon>
        <taxon>Methanolobus</taxon>
    </lineage>
</organism>
<evidence type="ECO:0000313" key="6">
    <source>
        <dbReference type="EMBL" id="QLC51010.1"/>
    </source>
</evidence>
<dbReference type="InterPro" id="IPR036388">
    <property type="entry name" value="WH-like_DNA-bd_sf"/>
</dbReference>
<dbReference type="InterPro" id="IPR036390">
    <property type="entry name" value="WH_DNA-bd_sf"/>
</dbReference>
<feature type="transmembrane region" description="Helical" evidence="4">
    <location>
        <begin position="303"/>
        <end position="324"/>
    </location>
</feature>